<organism evidence="5 6">
    <name type="scientific">Eptatretus burgeri</name>
    <name type="common">Inshore hagfish</name>
    <dbReference type="NCBI Taxonomy" id="7764"/>
    <lineage>
        <taxon>Eukaryota</taxon>
        <taxon>Metazoa</taxon>
        <taxon>Chordata</taxon>
        <taxon>Craniata</taxon>
        <taxon>Vertebrata</taxon>
        <taxon>Cyclostomata</taxon>
        <taxon>Myxini</taxon>
        <taxon>Myxiniformes</taxon>
        <taxon>Myxinidae</taxon>
        <taxon>Eptatretinae</taxon>
        <taxon>Eptatretus</taxon>
    </lineage>
</organism>
<dbReference type="SMART" id="SM00320">
    <property type="entry name" value="WD40"/>
    <property type="match status" value="5"/>
</dbReference>
<reference evidence="5" key="1">
    <citation type="submission" date="2025-08" db="UniProtKB">
        <authorList>
            <consortium name="Ensembl"/>
        </authorList>
    </citation>
    <scope>IDENTIFICATION</scope>
</reference>
<dbReference type="Proteomes" id="UP000694388">
    <property type="component" value="Unplaced"/>
</dbReference>
<proteinExistence type="predicted"/>
<dbReference type="Ensembl" id="ENSEBUT00000009048.1">
    <property type="protein sequence ID" value="ENSEBUP00000008543.1"/>
    <property type="gene ID" value="ENSEBUG00000005537.1"/>
</dbReference>
<dbReference type="PANTHER" id="PTHR22838">
    <property type="entry name" value="WD REPEAT PROTEIN 26-RELATED"/>
    <property type="match status" value="1"/>
</dbReference>
<keyword evidence="6" id="KW-1185">Reference proteome</keyword>
<evidence type="ECO:0000256" key="4">
    <source>
        <dbReference type="SAM" id="MobiDB-lite"/>
    </source>
</evidence>
<keyword evidence="2" id="KW-0677">Repeat</keyword>
<dbReference type="InterPro" id="IPR051350">
    <property type="entry name" value="WD_repeat-ST_regulator"/>
</dbReference>
<evidence type="ECO:0000256" key="3">
    <source>
        <dbReference type="PROSITE-ProRule" id="PRU00221"/>
    </source>
</evidence>
<sequence length="552" mass="60606">MDDPKNNQPQMGDQIFLDSRMVCYNCIWKEMFCSTSVVRMCLVFRCCGRTMTSVWQQVLALDARYNAYRTPQYPQFRTQYIRRRSQLLRDAAQGGLEIKESGGCGSREPTPNRRSYLRLRGQLLALRYGALSEQSSCRQSNSVRSSRTTLDRMEDFEDVGGEQRPPLPRGHRRTHSRASYQQQAQRNRAIEERCAGGVVPTCAAEASRAMAGDTTLEENYAFAGMYHVFDQHTGNAVGKVQFANGDPTRLAASSVDGRLSICILGPAPSVSHTLRGHTAPVTDFAWSLSNDLLVSTSLDASLRLWCTSTGRCLRRIADADGAAVLCCAFQPMNNNLVVAGNGRHSVHVVNISTGRRVRGAASRLPGRVTALAFDSAGHLLWAGDDRGSITAFLFDMAIGKLSRARRVLVGEGSVISSMAARSWVSREARDPSLLVNASPDLLLLYRVVDSEGSLQLRRTFPVHQRSQPVRSTFCPLMSFRQGACVVTGSEDASVYFYDVAGAGRGVVNRLLGHAGPVLSVAFSCDESLLASSDTHGTIIVWKREPRMRLAPA</sequence>
<dbReference type="Pfam" id="PF00400">
    <property type="entry name" value="WD40"/>
    <property type="match status" value="2"/>
</dbReference>
<reference evidence="5" key="2">
    <citation type="submission" date="2025-09" db="UniProtKB">
        <authorList>
            <consortium name="Ensembl"/>
        </authorList>
    </citation>
    <scope>IDENTIFICATION</scope>
</reference>
<evidence type="ECO:0000313" key="5">
    <source>
        <dbReference type="Ensembl" id="ENSEBUP00000008543.1"/>
    </source>
</evidence>
<feature type="repeat" description="WD" evidence="3">
    <location>
        <begin position="510"/>
        <end position="542"/>
    </location>
</feature>
<dbReference type="GeneTree" id="ENSGT00940000153634"/>
<evidence type="ECO:0000256" key="1">
    <source>
        <dbReference type="ARBA" id="ARBA00022574"/>
    </source>
</evidence>
<dbReference type="GO" id="GO:1990841">
    <property type="term" value="F:promoter-specific chromatin binding"/>
    <property type="evidence" value="ECO:0007669"/>
    <property type="project" value="TreeGrafter"/>
</dbReference>
<protein>
    <submittedName>
        <fullName evidence="5">WD repeat domain 13</fullName>
    </submittedName>
</protein>
<evidence type="ECO:0000256" key="2">
    <source>
        <dbReference type="ARBA" id="ARBA00022737"/>
    </source>
</evidence>
<dbReference type="SUPFAM" id="SSF50978">
    <property type="entry name" value="WD40 repeat-like"/>
    <property type="match status" value="1"/>
</dbReference>
<accession>A0A8C4Q1L1</accession>
<dbReference type="PANTHER" id="PTHR22838:SF4">
    <property type="entry name" value="WD REPEAT-CONTAINING PROTEIN 13"/>
    <property type="match status" value="1"/>
</dbReference>
<keyword evidence="1 3" id="KW-0853">WD repeat</keyword>
<feature type="compositionally biased region" description="Low complexity" evidence="4">
    <location>
        <begin position="137"/>
        <end position="147"/>
    </location>
</feature>
<dbReference type="AlphaFoldDB" id="A0A8C4Q1L1"/>
<feature type="repeat" description="WD" evidence="3">
    <location>
        <begin position="274"/>
        <end position="315"/>
    </location>
</feature>
<dbReference type="PROSITE" id="PS50294">
    <property type="entry name" value="WD_REPEATS_REGION"/>
    <property type="match status" value="2"/>
</dbReference>
<dbReference type="Gene3D" id="2.130.10.10">
    <property type="entry name" value="YVTN repeat-like/Quinoprotein amine dehydrogenase"/>
    <property type="match status" value="2"/>
</dbReference>
<dbReference type="OMA" id="MLKFANN"/>
<dbReference type="PROSITE" id="PS50082">
    <property type="entry name" value="WD_REPEATS_2"/>
    <property type="match status" value="2"/>
</dbReference>
<dbReference type="InterPro" id="IPR036322">
    <property type="entry name" value="WD40_repeat_dom_sf"/>
</dbReference>
<dbReference type="GO" id="GO:0005634">
    <property type="term" value="C:nucleus"/>
    <property type="evidence" value="ECO:0007669"/>
    <property type="project" value="TreeGrafter"/>
</dbReference>
<dbReference type="InterPro" id="IPR015943">
    <property type="entry name" value="WD40/YVTN_repeat-like_dom_sf"/>
</dbReference>
<dbReference type="InterPro" id="IPR001680">
    <property type="entry name" value="WD40_rpt"/>
</dbReference>
<name>A0A8C4Q1L1_EPTBU</name>
<evidence type="ECO:0000313" key="6">
    <source>
        <dbReference type="Proteomes" id="UP000694388"/>
    </source>
</evidence>
<feature type="region of interest" description="Disordered" evidence="4">
    <location>
        <begin position="137"/>
        <end position="182"/>
    </location>
</feature>